<sequence>MASYDTIPKGAKLQPTKYNVSIPEEKLQQMKQLITLSPIGPETYENLQESRDFLDFGISRKWLANTKAEWEKYDWRAAEAHINSFPHFTLPVKDDDGRTYTIHFVALFSTNPSAIPIAFFHGWPGSFLEFLPMLELLKKKYPSPDKLPYHIIVPSLPGYAFSDRPPKDHEWAGPDSARLMHKLLEALGFGETGYAVQGGDVGSYIARSMATTYDACKAIHLNFCPVLAKPDDVPESAINDEERKALARGEAFRNGGMGYVGMHATRPSTIGLVLSASPIALLAWIGEKFLTWPDAPPSTATILESVSLYWLTDTFPTSIHTYRHHNPPRGPKINFHTAAENRVRNKPFGYSWFPKEIVPTPRAWAATTGDLIWHRQHSSGGHFAALERPEALWGDMEEFVEQVWERK</sequence>
<dbReference type="Proteomes" id="UP000325902">
    <property type="component" value="Unassembled WGS sequence"/>
</dbReference>
<dbReference type="EMBL" id="VCHE01000039">
    <property type="protein sequence ID" value="KAB2574813.1"/>
    <property type="molecule type" value="Genomic_DNA"/>
</dbReference>
<feature type="active site" description="Nucleophile" evidence="3">
    <location>
        <position position="200"/>
    </location>
</feature>
<feature type="active site" description="Proton donor" evidence="3">
    <location>
        <position position="322"/>
    </location>
</feature>
<dbReference type="AlphaFoldDB" id="A0A5N5DAF6"/>
<dbReference type="InterPro" id="IPR016292">
    <property type="entry name" value="Epoxide_hydrolase"/>
</dbReference>
<evidence type="ECO:0000256" key="3">
    <source>
        <dbReference type="PIRSR" id="PIRSR001112-1"/>
    </source>
</evidence>
<comment type="caution">
    <text evidence="5">The sequence shown here is derived from an EMBL/GenBank/DDBJ whole genome shotgun (WGS) entry which is preliminary data.</text>
</comment>
<dbReference type="PRINTS" id="PR00412">
    <property type="entry name" value="EPOXHYDRLASE"/>
</dbReference>
<evidence type="ECO:0000259" key="4">
    <source>
        <dbReference type="Pfam" id="PF06441"/>
    </source>
</evidence>
<dbReference type="PIRSF" id="PIRSF001112">
    <property type="entry name" value="Epoxide_hydrolase"/>
    <property type="match status" value="1"/>
</dbReference>
<evidence type="ECO:0000256" key="1">
    <source>
        <dbReference type="ARBA" id="ARBA00010088"/>
    </source>
</evidence>
<keyword evidence="6" id="KW-1185">Reference proteome</keyword>
<dbReference type="Pfam" id="PF06441">
    <property type="entry name" value="EHN"/>
    <property type="match status" value="1"/>
</dbReference>
<proteinExistence type="inferred from homology"/>
<dbReference type="GO" id="GO:0004301">
    <property type="term" value="F:epoxide hydrolase activity"/>
    <property type="evidence" value="ECO:0007669"/>
    <property type="project" value="TreeGrafter"/>
</dbReference>
<dbReference type="Gene3D" id="3.40.50.1820">
    <property type="entry name" value="alpha/beta hydrolase"/>
    <property type="match status" value="1"/>
</dbReference>
<evidence type="ECO:0000256" key="2">
    <source>
        <dbReference type="ARBA" id="ARBA00022801"/>
    </source>
</evidence>
<gene>
    <name evidence="5" type="ORF">DBV05_g6582</name>
</gene>
<dbReference type="PANTHER" id="PTHR21661">
    <property type="entry name" value="EPOXIDE HYDROLASE 1-RELATED"/>
    <property type="match status" value="1"/>
</dbReference>
<dbReference type="PANTHER" id="PTHR21661:SF39">
    <property type="entry name" value="HYDROLASE, PUTATIVE (AFU_ORTHOLOGUE AFUA_3G08960)-RELATED"/>
    <property type="match status" value="1"/>
</dbReference>
<reference evidence="5 6" key="1">
    <citation type="journal article" date="2019" name="Sci. Rep.">
        <title>A multi-omics analysis of the grapevine pathogen Lasiodiplodia theobromae reveals that temperature affects the expression of virulence- and pathogenicity-related genes.</title>
        <authorList>
            <person name="Felix C."/>
            <person name="Meneses R."/>
            <person name="Goncalves M.F.M."/>
            <person name="Tilleman L."/>
            <person name="Duarte A.S."/>
            <person name="Jorrin-Novo J.V."/>
            <person name="Van de Peer Y."/>
            <person name="Deforce D."/>
            <person name="Van Nieuwerburgh F."/>
            <person name="Esteves A.C."/>
            <person name="Alves A."/>
        </authorList>
    </citation>
    <scope>NUCLEOTIDE SEQUENCE [LARGE SCALE GENOMIC DNA]</scope>
    <source>
        <strain evidence="5 6">LA-SOL3</strain>
    </source>
</reference>
<name>A0A5N5DAF6_9PEZI</name>
<accession>A0A5N5DAF6</accession>
<organism evidence="5 6">
    <name type="scientific">Lasiodiplodia theobromae</name>
    <dbReference type="NCBI Taxonomy" id="45133"/>
    <lineage>
        <taxon>Eukaryota</taxon>
        <taxon>Fungi</taxon>
        <taxon>Dikarya</taxon>
        <taxon>Ascomycota</taxon>
        <taxon>Pezizomycotina</taxon>
        <taxon>Dothideomycetes</taxon>
        <taxon>Dothideomycetes incertae sedis</taxon>
        <taxon>Botryosphaeriales</taxon>
        <taxon>Botryosphaeriaceae</taxon>
        <taxon>Lasiodiplodia</taxon>
    </lineage>
</organism>
<comment type="similarity">
    <text evidence="1">Belongs to the peptidase S33 family.</text>
</comment>
<dbReference type="GO" id="GO:0097176">
    <property type="term" value="P:epoxide metabolic process"/>
    <property type="evidence" value="ECO:0007669"/>
    <property type="project" value="TreeGrafter"/>
</dbReference>
<evidence type="ECO:0000313" key="5">
    <source>
        <dbReference type="EMBL" id="KAB2574813.1"/>
    </source>
</evidence>
<dbReference type="SUPFAM" id="SSF53474">
    <property type="entry name" value="alpha/beta-Hydrolases"/>
    <property type="match status" value="1"/>
</dbReference>
<dbReference type="OrthoDB" id="7130006at2759"/>
<dbReference type="InterPro" id="IPR010497">
    <property type="entry name" value="Epoxide_hydro_N"/>
</dbReference>
<dbReference type="InterPro" id="IPR029058">
    <property type="entry name" value="AB_hydrolase_fold"/>
</dbReference>
<dbReference type="InterPro" id="IPR000639">
    <property type="entry name" value="Epox_hydrolase-like"/>
</dbReference>
<protein>
    <submittedName>
        <fullName evidence="5">Putative epoxide hydrolase</fullName>
    </submittedName>
</protein>
<evidence type="ECO:0000313" key="6">
    <source>
        <dbReference type="Proteomes" id="UP000325902"/>
    </source>
</evidence>
<feature type="domain" description="Epoxide hydrolase N-terminal" evidence="4">
    <location>
        <begin position="16"/>
        <end position="130"/>
    </location>
</feature>
<feature type="active site" description="Proton acceptor" evidence="3">
    <location>
        <position position="382"/>
    </location>
</feature>
<keyword evidence="2 5" id="KW-0378">Hydrolase</keyword>